<evidence type="ECO:0000313" key="1">
    <source>
        <dbReference type="EMBL" id="PTN01670.1"/>
    </source>
</evidence>
<gene>
    <name evidence="1" type="ORF">C8N32_11169</name>
</gene>
<sequence>MNWVVLPHEGLGPLRFGMAPSEVAVQTGMGRPRHVYYGRAGSTMEYRGLGVPLCEFEGGALTRIRTGRQLGAVVFNGIDLYAAAPGEVLRFLEAVAGQAEMFREILLFRGLGLGLSGFYDPCDGRFCNPAVDTHDERAITLYPSQQPVVDHSEPISFV</sequence>
<keyword evidence="2" id="KW-1185">Reference proteome</keyword>
<organism evidence="1 2">
    <name type="scientific">Rhodovulum imhoffii</name>
    <dbReference type="NCBI Taxonomy" id="365340"/>
    <lineage>
        <taxon>Bacteria</taxon>
        <taxon>Pseudomonadati</taxon>
        <taxon>Pseudomonadota</taxon>
        <taxon>Alphaproteobacteria</taxon>
        <taxon>Rhodobacterales</taxon>
        <taxon>Paracoccaceae</taxon>
        <taxon>Rhodovulum</taxon>
    </lineage>
</organism>
<dbReference type="Proteomes" id="UP000243859">
    <property type="component" value="Unassembled WGS sequence"/>
</dbReference>
<proteinExistence type="predicted"/>
<dbReference type="OrthoDB" id="8369615at2"/>
<dbReference type="EMBL" id="QAAA01000011">
    <property type="protein sequence ID" value="PTN01670.1"/>
    <property type="molecule type" value="Genomic_DNA"/>
</dbReference>
<dbReference type="RefSeq" id="WP_107892877.1">
    <property type="nucleotide sequence ID" value="NZ_NHSI01000064.1"/>
</dbReference>
<dbReference type="AlphaFoldDB" id="A0A2T5BR20"/>
<protein>
    <submittedName>
        <fullName evidence="1">Uncharacterized protein</fullName>
    </submittedName>
</protein>
<name>A0A2T5BR20_9RHOB</name>
<accession>A0A2T5BR20</accession>
<comment type="caution">
    <text evidence="1">The sequence shown here is derived from an EMBL/GenBank/DDBJ whole genome shotgun (WGS) entry which is preliminary data.</text>
</comment>
<reference evidence="1 2" key="1">
    <citation type="submission" date="2018-04" db="EMBL/GenBank/DDBJ databases">
        <title>Genomic Encyclopedia of Archaeal and Bacterial Type Strains, Phase II (KMG-II): from individual species to whole genera.</title>
        <authorList>
            <person name="Goeker M."/>
        </authorList>
    </citation>
    <scope>NUCLEOTIDE SEQUENCE [LARGE SCALE GENOMIC DNA]</scope>
    <source>
        <strain evidence="1 2">DSM 18064</strain>
    </source>
</reference>
<evidence type="ECO:0000313" key="2">
    <source>
        <dbReference type="Proteomes" id="UP000243859"/>
    </source>
</evidence>